<protein>
    <recommendedName>
        <fullName evidence="5">RAE1/2 domain-containing protein</fullName>
    </recommendedName>
</protein>
<evidence type="ECO:0000256" key="2">
    <source>
        <dbReference type="ARBA" id="ARBA00022468"/>
    </source>
</evidence>
<gene>
    <name evidence="6" type="ORF">OS493_026316</name>
</gene>
<accession>A0A9W9ZLA9</accession>
<keyword evidence="7" id="KW-1185">Reference proteome</keyword>
<evidence type="ECO:0000313" key="7">
    <source>
        <dbReference type="Proteomes" id="UP001163046"/>
    </source>
</evidence>
<evidence type="ECO:0000313" key="6">
    <source>
        <dbReference type="EMBL" id="KAJ7383782.1"/>
    </source>
</evidence>
<dbReference type="Gene3D" id="3.30.519.10">
    <property type="entry name" value="Guanine Nucleotide Dissociation Inhibitor, domain 2"/>
    <property type="match status" value="1"/>
</dbReference>
<dbReference type="PRINTS" id="PR00893">
    <property type="entry name" value="RABESCORT"/>
</dbReference>
<feature type="domain" description="RAE1/2" evidence="5">
    <location>
        <begin position="10"/>
        <end position="144"/>
    </location>
</feature>
<sequence length="262" mass="28274">MLKTECTQFVSRAVFITCSSLKASEEEYLTVLSVPPSSEGGEPVRVIELGPAAMACPKGLYVVHLVCKSSSSAKDDLEPIAEKLFHFLLKRLLINTFLFSLFCHLAGNVQSDKPTVLWSLYFNQAIPDSSCVSDLPSNVHVMLLPGMPLGFGEALQQAKEVFEKICPDEEFLQPIPNPEDIILDDFLQDANQNATQPDIAEGGDDGASSQPSEEEIPALAAEQEQAEGVDGASVHPSEEEIPALTTEQEQVEGDDGASSPPQ</sequence>
<dbReference type="GO" id="GO:0006886">
    <property type="term" value="P:intracellular protein transport"/>
    <property type="evidence" value="ECO:0007669"/>
    <property type="project" value="InterPro"/>
</dbReference>
<dbReference type="GO" id="GO:0005968">
    <property type="term" value="C:Rab-protein geranylgeranyltransferase complex"/>
    <property type="evidence" value="ECO:0007669"/>
    <property type="project" value="InterPro"/>
</dbReference>
<dbReference type="GO" id="GO:0016192">
    <property type="term" value="P:vesicle-mediated transport"/>
    <property type="evidence" value="ECO:0007669"/>
    <property type="project" value="TreeGrafter"/>
</dbReference>
<name>A0A9W9ZLA9_9CNID</name>
<keyword evidence="2" id="KW-0343">GTPase activation</keyword>
<reference evidence="6" key="1">
    <citation type="submission" date="2023-01" db="EMBL/GenBank/DDBJ databases">
        <title>Genome assembly of the deep-sea coral Lophelia pertusa.</title>
        <authorList>
            <person name="Herrera S."/>
            <person name="Cordes E."/>
        </authorList>
    </citation>
    <scope>NUCLEOTIDE SEQUENCE</scope>
    <source>
        <strain evidence="6">USNM1676648</strain>
        <tissue evidence="6">Polyp</tissue>
    </source>
</reference>
<dbReference type="GO" id="GO:0005096">
    <property type="term" value="F:GTPase activator activity"/>
    <property type="evidence" value="ECO:0007669"/>
    <property type="project" value="UniProtKB-KW"/>
</dbReference>
<dbReference type="OrthoDB" id="1923006at2759"/>
<keyword evidence="3" id="KW-0963">Cytoplasm</keyword>
<dbReference type="InterPro" id="IPR001738">
    <property type="entry name" value="Rab_escort"/>
</dbReference>
<evidence type="ECO:0000256" key="1">
    <source>
        <dbReference type="ARBA" id="ARBA00004514"/>
    </source>
</evidence>
<dbReference type="PANTHER" id="PTHR11787">
    <property type="entry name" value="RAB GDP-DISSOCIATION INHIBITOR"/>
    <property type="match status" value="1"/>
</dbReference>
<dbReference type="SUPFAM" id="SSF54373">
    <property type="entry name" value="FAD-linked reductases, C-terminal domain"/>
    <property type="match status" value="1"/>
</dbReference>
<comment type="subcellular location">
    <subcellularLocation>
        <location evidence="1">Cytoplasm</location>
        <location evidence="1">Cytosol</location>
    </subcellularLocation>
</comment>
<dbReference type="InterPro" id="IPR054420">
    <property type="entry name" value="RAE1_2_domI_C"/>
</dbReference>
<dbReference type="Pfam" id="PF22603">
    <property type="entry name" value="RAE1_2_domI_C"/>
    <property type="match status" value="1"/>
</dbReference>
<dbReference type="PANTHER" id="PTHR11787:SF4">
    <property type="entry name" value="CHM, RAB ESCORT PROTEIN 1"/>
    <property type="match status" value="1"/>
</dbReference>
<evidence type="ECO:0000256" key="3">
    <source>
        <dbReference type="ARBA" id="ARBA00022490"/>
    </source>
</evidence>
<comment type="caution">
    <text evidence="6">The sequence shown here is derived from an EMBL/GenBank/DDBJ whole genome shotgun (WGS) entry which is preliminary data.</text>
</comment>
<dbReference type="EMBL" id="MU825895">
    <property type="protein sequence ID" value="KAJ7383782.1"/>
    <property type="molecule type" value="Genomic_DNA"/>
</dbReference>
<evidence type="ECO:0000259" key="5">
    <source>
        <dbReference type="Pfam" id="PF22603"/>
    </source>
</evidence>
<feature type="region of interest" description="Disordered" evidence="4">
    <location>
        <begin position="195"/>
        <end position="262"/>
    </location>
</feature>
<dbReference type="GO" id="GO:0005829">
    <property type="term" value="C:cytosol"/>
    <property type="evidence" value="ECO:0007669"/>
    <property type="project" value="UniProtKB-SubCell"/>
</dbReference>
<proteinExistence type="predicted"/>
<dbReference type="Proteomes" id="UP001163046">
    <property type="component" value="Unassembled WGS sequence"/>
</dbReference>
<dbReference type="GO" id="GO:0005634">
    <property type="term" value="C:nucleus"/>
    <property type="evidence" value="ECO:0007669"/>
    <property type="project" value="TreeGrafter"/>
</dbReference>
<dbReference type="GO" id="GO:0005092">
    <property type="term" value="F:GDP-dissociation inhibitor activity"/>
    <property type="evidence" value="ECO:0007669"/>
    <property type="project" value="InterPro"/>
</dbReference>
<evidence type="ECO:0000256" key="4">
    <source>
        <dbReference type="SAM" id="MobiDB-lite"/>
    </source>
</evidence>
<dbReference type="InterPro" id="IPR018203">
    <property type="entry name" value="GDP_dissociation_inhibitor"/>
</dbReference>
<dbReference type="GO" id="GO:0007264">
    <property type="term" value="P:small GTPase-mediated signal transduction"/>
    <property type="evidence" value="ECO:0007669"/>
    <property type="project" value="InterPro"/>
</dbReference>
<organism evidence="6 7">
    <name type="scientific">Desmophyllum pertusum</name>
    <dbReference type="NCBI Taxonomy" id="174260"/>
    <lineage>
        <taxon>Eukaryota</taxon>
        <taxon>Metazoa</taxon>
        <taxon>Cnidaria</taxon>
        <taxon>Anthozoa</taxon>
        <taxon>Hexacorallia</taxon>
        <taxon>Scleractinia</taxon>
        <taxon>Caryophylliina</taxon>
        <taxon>Caryophylliidae</taxon>
        <taxon>Desmophyllum</taxon>
    </lineage>
</organism>
<dbReference type="AlphaFoldDB" id="A0A9W9ZLA9"/>